<evidence type="ECO:0000313" key="3">
    <source>
        <dbReference type="Proteomes" id="UP000826656"/>
    </source>
</evidence>
<organism evidence="2 3">
    <name type="scientific">Solanum tuberosum</name>
    <name type="common">Potato</name>
    <dbReference type="NCBI Taxonomy" id="4113"/>
    <lineage>
        <taxon>Eukaryota</taxon>
        <taxon>Viridiplantae</taxon>
        <taxon>Streptophyta</taxon>
        <taxon>Embryophyta</taxon>
        <taxon>Tracheophyta</taxon>
        <taxon>Spermatophyta</taxon>
        <taxon>Magnoliopsida</taxon>
        <taxon>eudicotyledons</taxon>
        <taxon>Gunneridae</taxon>
        <taxon>Pentapetalae</taxon>
        <taxon>asterids</taxon>
        <taxon>lamiids</taxon>
        <taxon>Solanales</taxon>
        <taxon>Solanaceae</taxon>
        <taxon>Solanoideae</taxon>
        <taxon>Solaneae</taxon>
        <taxon>Solanum</taxon>
    </lineage>
</organism>
<name>A0ABQ7VVI6_SOLTU</name>
<sequence>MAKPSQPIQNEKEEIKEIDTATSTNNNESSKKKVTRKLPSARELVSHYESQGIDSQEASFKVIEDLQGALFRVISTSRNDKNHNNNRNVSSETSRKLDIINARLLSLDMKVDSKPGYPQTLAIGMASGGLLQVLPRVAESVFQIWNSVRNATNSKQ</sequence>
<accession>A0ABQ7VVI6</accession>
<proteinExistence type="predicted"/>
<evidence type="ECO:0000313" key="2">
    <source>
        <dbReference type="EMBL" id="KAH0772488.1"/>
    </source>
</evidence>
<dbReference type="Proteomes" id="UP000826656">
    <property type="component" value="Unassembled WGS sequence"/>
</dbReference>
<evidence type="ECO:0000256" key="1">
    <source>
        <dbReference type="SAM" id="MobiDB-lite"/>
    </source>
</evidence>
<protein>
    <submittedName>
        <fullName evidence="2">Uncharacterized protein</fullName>
    </submittedName>
</protein>
<keyword evidence="3" id="KW-1185">Reference proteome</keyword>
<dbReference type="EMBL" id="JAIVGD010000005">
    <property type="protein sequence ID" value="KAH0772488.1"/>
    <property type="molecule type" value="Genomic_DNA"/>
</dbReference>
<reference evidence="2 3" key="1">
    <citation type="journal article" date="2021" name="bioRxiv">
        <title>Chromosome-scale and haplotype-resolved genome assembly of a tetraploid potato cultivar.</title>
        <authorList>
            <person name="Sun H."/>
            <person name="Jiao W.-B."/>
            <person name="Krause K."/>
            <person name="Campoy J.A."/>
            <person name="Goel M."/>
            <person name="Folz-Donahue K."/>
            <person name="Kukat C."/>
            <person name="Huettel B."/>
            <person name="Schneeberger K."/>
        </authorList>
    </citation>
    <scope>NUCLEOTIDE SEQUENCE [LARGE SCALE GENOMIC DNA]</scope>
    <source>
        <strain evidence="2">SolTubOtavaFocal</strain>
        <tissue evidence="2">Leaves</tissue>
    </source>
</reference>
<feature type="region of interest" description="Disordered" evidence="1">
    <location>
        <begin position="1"/>
        <end position="39"/>
    </location>
</feature>
<comment type="caution">
    <text evidence="2">The sequence shown here is derived from an EMBL/GenBank/DDBJ whole genome shotgun (WGS) entry which is preliminary data.</text>
</comment>
<feature type="compositionally biased region" description="Basic and acidic residues" evidence="1">
    <location>
        <begin position="10"/>
        <end position="19"/>
    </location>
</feature>
<gene>
    <name evidence="2" type="ORF">KY290_009625</name>
</gene>